<dbReference type="AlphaFoldDB" id="A0AA35Y676"/>
<sequence length="183" mass="19785">MSGSVSSSPEGSFQHEKPSLVDELGTWFHSLSFGAYAPAQTSTLMAVAADRVFHASVNDRHLKVLQGVVASMREEVRDSEAVRQVLSEQDCIVACQKVALEDHVATLEDHSKEGVVLLNYKVIESLEFSSGIQGVRDACESLGFEKGKQLSGYSTSSGEPEVPYLGHVARRDEEVDVALSSLS</sequence>
<reference evidence="1" key="1">
    <citation type="submission" date="2023-04" db="EMBL/GenBank/DDBJ databases">
        <authorList>
            <person name="Vijverberg K."/>
            <person name="Xiong W."/>
            <person name="Schranz E."/>
        </authorList>
    </citation>
    <scope>NUCLEOTIDE SEQUENCE</scope>
</reference>
<protein>
    <submittedName>
        <fullName evidence="1">Uncharacterized protein</fullName>
    </submittedName>
</protein>
<keyword evidence="2" id="KW-1185">Reference proteome</keyword>
<evidence type="ECO:0000313" key="1">
    <source>
        <dbReference type="EMBL" id="CAI9260296.1"/>
    </source>
</evidence>
<dbReference type="EMBL" id="OX465086">
    <property type="protein sequence ID" value="CAI9260296.1"/>
    <property type="molecule type" value="Genomic_DNA"/>
</dbReference>
<organism evidence="1 2">
    <name type="scientific">Lactuca saligna</name>
    <name type="common">Willowleaf lettuce</name>
    <dbReference type="NCBI Taxonomy" id="75948"/>
    <lineage>
        <taxon>Eukaryota</taxon>
        <taxon>Viridiplantae</taxon>
        <taxon>Streptophyta</taxon>
        <taxon>Embryophyta</taxon>
        <taxon>Tracheophyta</taxon>
        <taxon>Spermatophyta</taxon>
        <taxon>Magnoliopsida</taxon>
        <taxon>eudicotyledons</taxon>
        <taxon>Gunneridae</taxon>
        <taxon>Pentapetalae</taxon>
        <taxon>asterids</taxon>
        <taxon>campanulids</taxon>
        <taxon>Asterales</taxon>
        <taxon>Asteraceae</taxon>
        <taxon>Cichorioideae</taxon>
        <taxon>Cichorieae</taxon>
        <taxon>Lactucinae</taxon>
        <taxon>Lactuca</taxon>
    </lineage>
</organism>
<proteinExistence type="predicted"/>
<dbReference type="Proteomes" id="UP001177003">
    <property type="component" value="Chromosome 0"/>
</dbReference>
<gene>
    <name evidence="1" type="ORF">LSALG_LOCUS1135</name>
</gene>
<accession>A0AA35Y676</accession>
<evidence type="ECO:0000313" key="2">
    <source>
        <dbReference type="Proteomes" id="UP001177003"/>
    </source>
</evidence>
<name>A0AA35Y676_LACSI</name>